<comment type="caution">
    <text evidence="2">The sequence shown here is derived from an EMBL/GenBank/DDBJ whole genome shotgun (WGS) entry which is preliminary data.</text>
</comment>
<dbReference type="RefSeq" id="WP_205245222.1">
    <property type="nucleotide sequence ID" value="NZ_BLVO01000013.1"/>
</dbReference>
<sequence length="139" mass="16100">MLSAHMKRNIAAVALLLSGIIAGAAGMYVWTITYAPGFPPPPEEMRERIFMHLKREIQLTPEQERVIRPEFEEAWEQGEVLRREMEPKLRALFDETDERIRGYLSPEQKVLLEEFHKKMSERRGKFGPPPTPPPPPPLQ</sequence>
<evidence type="ECO:0000313" key="3">
    <source>
        <dbReference type="Proteomes" id="UP000503840"/>
    </source>
</evidence>
<name>A0A7J0BMB6_9BACT</name>
<dbReference type="Proteomes" id="UP000503840">
    <property type="component" value="Unassembled WGS sequence"/>
</dbReference>
<evidence type="ECO:0000313" key="2">
    <source>
        <dbReference type="EMBL" id="GFM34371.1"/>
    </source>
</evidence>
<accession>A0A7J0BMB6</accession>
<evidence type="ECO:0008006" key="4">
    <source>
        <dbReference type="Google" id="ProtNLM"/>
    </source>
</evidence>
<dbReference type="EMBL" id="BLVO01000013">
    <property type="protein sequence ID" value="GFM34371.1"/>
    <property type="molecule type" value="Genomic_DNA"/>
</dbReference>
<dbReference type="AlphaFoldDB" id="A0A7J0BMB6"/>
<evidence type="ECO:0000256" key="1">
    <source>
        <dbReference type="SAM" id="MobiDB-lite"/>
    </source>
</evidence>
<feature type="compositionally biased region" description="Pro residues" evidence="1">
    <location>
        <begin position="127"/>
        <end position="139"/>
    </location>
</feature>
<feature type="region of interest" description="Disordered" evidence="1">
    <location>
        <begin position="119"/>
        <end position="139"/>
    </location>
</feature>
<gene>
    <name evidence="2" type="ORF">DSM101010T_27360</name>
</gene>
<organism evidence="2 3">
    <name type="scientific">Desulfovibrio subterraneus</name>
    <dbReference type="NCBI Taxonomy" id="2718620"/>
    <lineage>
        <taxon>Bacteria</taxon>
        <taxon>Pseudomonadati</taxon>
        <taxon>Thermodesulfobacteriota</taxon>
        <taxon>Desulfovibrionia</taxon>
        <taxon>Desulfovibrionales</taxon>
        <taxon>Desulfovibrionaceae</taxon>
        <taxon>Desulfovibrio</taxon>
    </lineage>
</organism>
<keyword evidence="3" id="KW-1185">Reference proteome</keyword>
<protein>
    <recommendedName>
        <fullName evidence="4">Periplasmic heavy metal sensor</fullName>
    </recommendedName>
</protein>
<proteinExistence type="predicted"/>
<reference evidence="2 3" key="1">
    <citation type="submission" date="2020-05" db="EMBL/GenBank/DDBJ databases">
        <title>Draft genome sequence of Desulfovibrio sp. strain HN2T.</title>
        <authorList>
            <person name="Ueno A."/>
            <person name="Tamazawa S."/>
            <person name="Tamamura S."/>
            <person name="Murakami T."/>
            <person name="Kiyama T."/>
            <person name="Inomata H."/>
            <person name="Amano Y."/>
            <person name="Miyakawa K."/>
            <person name="Tamaki H."/>
            <person name="Naganuma T."/>
            <person name="Kaneko K."/>
        </authorList>
    </citation>
    <scope>NUCLEOTIDE SEQUENCE [LARGE SCALE GENOMIC DNA]</scope>
    <source>
        <strain evidence="2 3">HN2</strain>
    </source>
</reference>